<accession>A0A6A3KIW3</accession>
<evidence type="ECO:0000256" key="1">
    <source>
        <dbReference type="SAM" id="MobiDB-lite"/>
    </source>
</evidence>
<dbReference type="OrthoDB" id="64281at2759"/>
<evidence type="ECO:0000313" key="8">
    <source>
        <dbReference type="Proteomes" id="UP000434957"/>
    </source>
</evidence>
<dbReference type="PANTHER" id="PTHR36493:SF3">
    <property type="entry name" value="CHITIN-BINDING TYPE-4 DOMAIN-CONTAINING PROTEIN"/>
    <property type="match status" value="1"/>
</dbReference>
<evidence type="ECO:0000256" key="2">
    <source>
        <dbReference type="SAM" id="SignalP"/>
    </source>
</evidence>
<keyword evidence="8" id="KW-1185">Reference proteome</keyword>
<reference evidence="7 9" key="1">
    <citation type="submission" date="2018-09" db="EMBL/GenBank/DDBJ databases">
        <title>Genomic investigation of the strawberry pathogen Phytophthora fragariae indicates pathogenicity is determined by transcriptional variation in three key races.</title>
        <authorList>
            <person name="Adams T.M."/>
            <person name="Armitage A.D."/>
            <person name="Sobczyk M.K."/>
            <person name="Bates H.J."/>
            <person name="Dunwell J.M."/>
            <person name="Nellist C.F."/>
            <person name="Harrison R.J."/>
        </authorList>
    </citation>
    <scope>NUCLEOTIDE SEQUENCE [LARGE SCALE GENOMIC DNA]</scope>
    <source>
        <strain evidence="5 7">SCRP249</strain>
        <strain evidence="4 9">SCRP324</strain>
        <strain evidence="6 8">SCRP333</strain>
    </source>
</reference>
<dbReference type="EMBL" id="QXFU01001345">
    <property type="protein sequence ID" value="KAE9004446.1"/>
    <property type="molecule type" value="Genomic_DNA"/>
</dbReference>
<dbReference type="EMBL" id="QXFT01001373">
    <property type="protein sequence ID" value="KAE9320399.1"/>
    <property type="molecule type" value="Genomic_DNA"/>
</dbReference>
<feature type="signal peptide" evidence="2">
    <location>
        <begin position="1"/>
        <end position="21"/>
    </location>
</feature>
<dbReference type="Proteomes" id="UP000434957">
    <property type="component" value="Unassembled WGS sequence"/>
</dbReference>
<dbReference type="PANTHER" id="PTHR36493">
    <property type="entry name" value="NEUROBLAST DIFFERENTIATION-ASSOCIATED PROTEIN AHNAK-LIKE PROTEIN"/>
    <property type="match status" value="1"/>
</dbReference>
<name>A0A6A3KIW3_9STRA</name>
<organism evidence="5 7">
    <name type="scientific">Phytophthora rubi</name>
    <dbReference type="NCBI Taxonomy" id="129364"/>
    <lineage>
        <taxon>Eukaryota</taxon>
        <taxon>Sar</taxon>
        <taxon>Stramenopiles</taxon>
        <taxon>Oomycota</taxon>
        <taxon>Peronosporomycetes</taxon>
        <taxon>Peronosporales</taxon>
        <taxon>Peronosporaceae</taxon>
        <taxon>Phytophthora</taxon>
    </lineage>
</organism>
<dbReference type="Proteomes" id="UP000435112">
    <property type="component" value="Unassembled WGS sequence"/>
</dbReference>
<feature type="domain" description="DUF7492" evidence="3">
    <location>
        <begin position="55"/>
        <end position="249"/>
    </location>
</feature>
<keyword evidence="2" id="KW-0732">Signal</keyword>
<protein>
    <recommendedName>
        <fullName evidence="3">DUF7492 domain-containing protein</fullName>
    </recommendedName>
</protein>
<dbReference type="AlphaFoldDB" id="A0A6A3KIW3"/>
<proteinExistence type="predicted"/>
<dbReference type="Pfam" id="PF24320">
    <property type="entry name" value="DUF7492"/>
    <property type="match status" value="1"/>
</dbReference>
<comment type="caution">
    <text evidence="5">The sequence shown here is derived from an EMBL/GenBank/DDBJ whole genome shotgun (WGS) entry which is preliminary data.</text>
</comment>
<evidence type="ECO:0000313" key="9">
    <source>
        <dbReference type="Proteomes" id="UP000435112"/>
    </source>
</evidence>
<dbReference type="EMBL" id="QXFV01001380">
    <property type="protein sequence ID" value="KAE9007326.1"/>
    <property type="molecule type" value="Genomic_DNA"/>
</dbReference>
<evidence type="ECO:0000313" key="7">
    <source>
        <dbReference type="Proteomes" id="UP000429607"/>
    </source>
</evidence>
<evidence type="ECO:0000313" key="4">
    <source>
        <dbReference type="EMBL" id="KAE9004446.1"/>
    </source>
</evidence>
<dbReference type="InterPro" id="IPR055915">
    <property type="entry name" value="DUF7492"/>
</dbReference>
<dbReference type="Proteomes" id="UP000429607">
    <property type="component" value="Unassembled WGS sequence"/>
</dbReference>
<feature type="chain" id="PRO_5036379954" description="DUF7492 domain-containing protein" evidence="2">
    <location>
        <begin position="22"/>
        <end position="407"/>
    </location>
</feature>
<feature type="region of interest" description="Disordered" evidence="1">
    <location>
        <begin position="289"/>
        <end position="318"/>
    </location>
</feature>
<evidence type="ECO:0000313" key="6">
    <source>
        <dbReference type="EMBL" id="KAE9320399.1"/>
    </source>
</evidence>
<evidence type="ECO:0000313" key="5">
    <source>
        <dbReference type="EMBL" id="KAE9007326.1"/>
    </source>
</evidence>
<evidence type="ECO:0000259" key="3">
    <source>
        <dbReference type="Pfam" id="PF24320"/>
    </source>
</evidence>
<gene>
    <name evidence="5" type="ORF">PR001_g16997</name>
    <name evidence="4" type="ORF">PR002_g17064</name>
    <name evidence="6" type="ORF">PR003_g17724</name>
</gene>
<sequence length="407" mass="42278">MTFVVPSLILLVSTTLQFVGAHTWIDCLDNDRAKLYDQSASYIFGGAGGNGFCGGYGAGYPGRADVDIGPKYTYKLLRNEFEAGAPVCEAVGDNTYTDWRKRLKVVAGQPAYFAYLPNGHVVKDKKGVGTQHGVYWTRHAGTSLTSTHEIKPENLVDGRTMNYDDGNCGETVDYNGNPSHRAGNGKPCIGSFVVPGDTAPGIYKMVWFWKFWLDDPSAYKDQAMAKGYFGAAYSTCFEVEVTSSGVVANTPAPNATTKASVAPVVATPNTPKTTGAPVAATLNTHKTAGAPVAATPSTDKTPGTPVAATPSTDNTPEARSAATYKARVAAEFLGLNGGGGSLAGVHAAGSSSGSLDLAEVTVGSTTGETKKSAKIDTLTSSDSVHQGVSVLNAAVLLFSAVIAVVIV</sequence>